<dbReference type="AlphaFoldDB" id="X5DFR4"/>
<keyword evidence="1" id="KW-0732">Signal</keyword>
<dbReference type="Gene3D" id="2.40.128.490">
    <property type="entry name" value="Uncharacterised protein PF14869, DUF4488"/>
    <property type="match status" value="1"/>
</dbReference>
<keyword evidence="4" id="KW-1185">Reference proteome</keyword>
<dbReference type="Proteomes" id="UP000181981">
    <property type="component" value="Unassembled WGS sequence"/>
</dbReference>
<feature type="chain" id="PRO_5010514911" description="Lipocalin-like domain-containing protein" evidence="1">
    <location>
        <begin position="21"/>
        <end position="143"/>
    </location>
</feature>
<protein>
    <recommendedName>
        <fullName evidence="6">Lipocalin-like domain-containing protein</fullName>
    </recommendedName>
</protein>
<evidence type="ECO:0000256" key="1">
    <source>
        <dbReference type="SAM" id="SignalP"/>
    </source>
</evidence>
<accession>X5DFR4</accession>
<dbReference type="OrthoDB" id="1123137at2"/>
<organism evidence="3 5">
    <name type="scientific">Draconibacterium orientale</name>
    <dbReference type="NCBI Taxonomy" id="1168034"/>
    <lineage>
        <taxon>Bacteria</taxon>
        <taxon>Pseudomonadati</taxon>
        <taxon>Bacteroidota</taxon>
        <taxon>Bacteroidia</taxon>
        <taxon>Marinilabiliales</taxon>
        <taxon>Prolixibacteraceae</taxon>
        <taxon>Draconibacterium</taxon>
    </lineage>
</organism>
<dbReference type="HOGENOM" id="CLU_1803073_0_0_10"/>
<feature type="signal peptide" evidence="1">
    <location>
        <begin position="1"/>
        <end position="20"/>
    </location>
</feature>
<dbReference type="STRING" id="1168034.FH5T_08135"/>
<evidence type="ECO:0000313" key="3">
    <source>
        <dbReference type="EMBL" id="SES84641.1"/>
    </source>
</evidence>
<reference evidence="2 4" key="1">
    <citation type="submission" date="2014-03" db="EMBL/GenBank/DDBJ databases">
        <title>Complete genome sequence of a deeply braunched marine Bacteroidia bacterium Draconibacterium orientale type strain FH5T.</title>
        <authorList>
            <person name="Li X."/>
            <person name="Wang X."/>
            <person name="Xie Z."/>
            <person name="Du Z."/>
            <person name="Chen G."/>
        </authorList>
    </citation>
    <scope>NUCLEOTIDE SEQUENCE [LARGE SCALE GENOMIC DNA]</scope>
    <source>
        <strain evidence="2 4">FH5</strain>
    </source>
</reference>
<dbReference type="EMBL" id="FOHT01000002">
    <property type="protein sequence ID" value="SES84641.1"/>
    <property type="molecule type" value="Genomic_DNA"/>
</dbReference>
<gene>
    <name evidence="2" type="ORF">FH5T_08135</name>
    <name evidence="3" type="ORF">SAMN05444285_102256</name>
</gene>
<proteinExistence type="predicted"/>
<dbReference type="EMBL" id="CP007451">
    <property type="protein sequence ID" value="AHW61773.1"/>
    <property type="molecule type" value="Genomic_DNA"/>
</dbReference>
<dbReference type="KEGG" id="dori:FH5T_08135"/>
<dbReference type="Proteomes" id="UP000023772">
    <property type="component" value="Chromosome"/>
</dbReference>
<reference evidence="3 5" key="2">
    <citation type="submission" date="2016-10" db="EMBL/GenBank/DDBJ databases">
        <authorList>
            <person name="de Groot N.N."/>
        </authorList>
    </citation>
    <scope>NUCLEOTIDE SEQUENCE [LARGE SCALE GENOMIC DNA]</scope>
    <source>
        <strain evidence="3 5">DSM 25947</strain>
    </source>
</reference>
<sequence length="143" mass="16244">MKNRILLFAAALLVACTATHEPLVGTWKLVEYKSIVDGEVAWTIPGNAEGEQLKSWSGEYFLFVGKFISDGTTTPNYGSGTYTLNGNQYTEHIAFHISEDYTGSDERLLMEFKGDTLIQINPVNVDWSYDKNNYRMEKYVRVK</sequence>
<evidence type="ECO:0008006" key="6">
    <source>
        <dbReference type="Google" id="ProtNLM"/>
    </source>
</evidence>
<dbReference type="RefSeq" id="WP_038557422.1">
    <property type="nucleotide sequence ID" value="NZ_FOHT01000002.1"/>
</dbReference>
<evidence type="ECO:0000313" key="5">
    <source>
        <dbReference type="Proteomes" id="UP000181981"/>
    </source>
</evidence>
<name>X5DFR4_9BACT</name>
<evidence type="ECO:0000313" key="4">
    <source>
        <dbReference type="Proteomes" id="UP000023772"/>
    </source>
</evidence>
<evidence type="ECO:0000313" key="2">
    <source>
        <dbReference type="EMBL" id="AHW61773.1"/>
    </source>
</evidence>